<dbReference type="SUPFAM" id="SSF47661">
    <property type="entry name" value="t-snare proteins"/>
    <property type="match status" value="1"/>
</dbReference>
<reference evidence="3 4" key="1">
    <citation type="journal article" date="2005" name="Nature">
        <title>Genome sequence, comparative analysis and haplotype structure of the domestic dog.</title>
        <authorList>
            <consortium name="Broad Sequencing Platform"/>
            <person name="Lindblad-Toh K."/>
            <person name="Wade C.M."/>
            <person name="Mikkelsen T.S."/>
            <person name="Karlsson E.K."/>
            <person name="Jaffe D.B."/>
            <person name="Kamal M."/>
            <person name="Clamp M."/>
            <person name="Chang J.L."/>
            <person name="Kulbokas E.J. III"/>
            <person name="Zody M.C."/>
            <person name="Mauceli E."/>
            <person name="Xie X."/>
            <person name="Breen M."/>
            <person name="Wayne R.K."/>
            <person name="Ostrander E.A."/>
            <person name="Ponting C.P."/>
            <person name="Galibert F."/>
            <person name="Smith D.R."/>
            <person name="DeJong P.J."/>
            <person name="Kirkness E."/>
            <person name="Alvarez P."/>
            <person name="Biagi T."/>
            <person name="Brockman W."/>
            <person name="Butler J."/>
            <person name="Chin C.W."/>
            <person name="Cook A."/>
            <person name="Cuff J."/>
            <person name="Daly M.J."/>
            <person name="DeCaprio D."/>
            <person name="Gnerre S."/>
            <person name="Grabherr M."/>
            <person name="Kellis M."/>
            <person name="Kleber M."/>
            <person name="Bardeleben C."/>
            <person name="Goodstadt L."/>
            <person name="Heger A."/>
            <person name="Hitte C."/>
            <person name="Kim L."/>
            <person name="Koepfli K.P."/>
            <person name="Parker H.G."/>
            <person name="Pollinger J.P."/>
            <person name="Searle S.M."/>
            <person name="Sutter N.B."/>
            <person name="Thomas R."/>
            <person name="Webber C."/>
            <person name="Baldwin J."/>
            <person name="Abebe A."/>
            <person name="Abouelleil A."/>
            <person name="Aftuck L."/>
            <person name="Ait-Zahra M."/>
            <person name="Aldredge T."/>
            <person name="Allen N."/>
            <person name="An P."/>
            <person name="Anderson S."/>
            <person name="Antoine C."/>
            <person name="Arachchi H."/>
            <person name="Aslam A."/>
            <person name="Ayotte L."/>
            <person name="Bachantsang P."/>
            <person name="Barry A."/>
            <person name="Bayul T."/>
            <person name="Benamara M."/>
            <person name="Berlin A."/>
            <person name="Bessette D."/>
            <person name="Blitshteyn B."/>
            <person name="Bloom T."/>
            <person name="Blye J."/>
            <person name="Boguslavskiy L."/>
            <person name="Bonnet C."/>
            <person name="Boukhgalter B."/>
            <person name="Brown A."/>
            <person name="Cahill P."/>
            <person name="Calixte N."/>
            <person name="Camarata J."/>
            <person name="Cheshatsang Y."/>
            <person name="Chu J."/>
            <person name="Citroen M."/>
            <person name="Collymore A."/>
            <person name="Cooke P."/>
            <person name="Dawoe T."/>
            <person name="Daza R."/>
            <person name="Decktor K."/>
            <person name="DeGray S."/>
            <person name="Dhargay N."/>
            <person name="Dooley K."/>
            <person name="Dooley K."/>
            <person name="Dorje P."/>
            <person name="Dorjee K."/>
            <person name="Dorris L."/>
            <person name="Duffey N."/>
            <person name="Dupes A."/>
            <person name="Egbiremolen O."/>
            <person name="Elong R."/>
            <person name="Falk J."/>
            <person name="Farina A."/>
            <person name="Faro S."/>
            <person name="Ferguson D."/>
            <person name="Ferreira P."/>
            <person name="Fisher S."/>
            <person name="FitzGerald M."/>
            <person name="Foley K."/>
            <person name="Foley C."/>
            <person name="Franke A."/>
            <person name="Friedrich D."/>
            <person name="Gage D."/>
            <person name="Garber M."/>
            <person name="Gearin G."/>
            <person name="Giannoukos G."/>
            <person name="Goode T."/>
            <person name="Goyette A."/>
            <person name="Graham J."/>
            <person name="Grandbois E."/>
            <person name="Gyaltsen K."/>
            <person name="Hafez N."/>
            <person name="Hagopian D."/>
            <person name="Hagos B."/>
            <person name="Hall J."/>
            <person name="Healy C."/>
            <person name="Hegarty R."/>
            <person name="Honan T."/>
            <person name="Horn A."/>
            <person name="Houde N."/>
            <person name="Hughes L."/>
            <person name="Hunnicutt L."/>
            <person name="Husby M."/>
            <person name="Jester B."/>
            <person name="Jones C."/>
            <person name="Kamat A."/>
            <person name="Kanga B."/>
            <person name="Kells C."/>
            <person name="Khazanovich D."/>
            <person name="Kieu A.C."/>
            <person name="Kisner P."/>
            <person name="Kumar M."/>
            <person name="Lance K."/>
            <person name="Landers T."/>
            <person name="Lara M."/>
            <person name="Lee W."/>
            <person name="Leger J.P."/>
            <person name="Lennon N."/>
            <person name="Leuper L."/>
            <person name="LeVine S."/>
            <person name="Liu J."/>
            <person name="Liu X."/>
            <person name="Lokyitsang Y."/>
            <person name="Lokyitsang T."/>
            <person name="Lui A."/>
            <person name="Macdonald J."/>
            <person name="Major J."/>
            <person name="Marabella R."/>
            <person name="Maru K."/>
            <person name="Matthews C."/>
            <person name="McDonough S."/>
            <person name="Mehta T."/>
            <person name="Meldrim J."/>
            <person name="Melnikov A."/>
            <person name="Meneus L."/>
            <person name="Mihalev A."/>
            <person name="Mihova T."/>
            <person name="Miller K."/>
            <person name="Mittelman R."/>
            <person name="Mlenga V."/>
            <person name="Mulrain L."/>
            <person name="Munson G."/>
            <person name="Navidi A."/>
            <person name="Naylor J."/>
            <person name="Nguyen T."/>
            <person name="Nguyen N."/>
            <person name="Nguyen C."/>
            <person name="Nguyen T."/>
            <person name="Nicol R."/>
            <person name="Norbu N."/>
            <person name="Norbu C."/>
            <person name="Novod N."/>
            <person name="Nyima T."/>
            <person name="Olandt P."/>
            <person name="O'Neill B."/>
            <person name="O'Neill K."/>
            <person name="Osman S."/>
            <person name="Oyono L."/>
            <person name="Patti C."/>
            <person name="Perrin D."/>
            <person name="Phunkhang P."/>
            <person name="Pierre F."/>
            <person name="Priest M."/>
            <person name="Rachupka A."/>
            <person name="Raghuraman S."/>
            <person name="Rameau R."/>
            <person name="Ray V."/>
            <person name="Raymond C."/>
            <person name="Rege F."/>
            <person name="Rise C."/>
            <person name="Rogers J."/>
            <person name="Rogov P."/>
            <person name="Sahalie J."/>
            <person name="Settipalli S."/>
            <person name="Sharpe T."/>
            <person name="Shea T."/>
            <person name="Sheehan M."/>
            <person name="Sherpa N."/>
            <person name="Shi J."/>
            <person name="Shih D."/>
            <person name="Sloan J."/>
            <person name="Smith C."/>
            <person name="Sparrow T."/>
            <person name="Stalker J."/>
            <person name="Stange-Thomann N."/>
            <person name="Stavropoulos S."/>
            <person name="Stone C."/>
            <person name="Stone S."/>
            <person name="Sykes S."/>
            <person name="Tchuinga P."/>
            <person name="Tenzing P."/>
            <person name="Tesfaye S."/>
            <person name="Thoulutsang D."/>
            <person name="Thoulutsang Y."/>
            <person name="Topham K."/>
            <person name="Topping I."/>
            <person name="Tsamla T."/>
            <person name="Vassiliev H."/>
            <person name="Venkataraman V."/>
            <person name="Vo A."/>
            <person name="Wangchuk T."/>
            <person name="Wangdi T."/>
            <person name="Weiand M."/>
            <person name="Wilkinson J."/>
            <person name="Wilson A."/>
            <person name="Yadav S."/>
            <person name="Yang S."/>
            <person name="Yang X."/>
            <person name="Young G."/>
            <person name="Yu Q."/>
            <person name="Zainoun J."/>
            <person name="Zembek L."/>
            <person name="Zimmer A."/>
            <person name="Lander E.S."/>
        </authorList>
    </citation>
    <scope>NUCLEOTIDE SEQUENCE [LARGE SCALE GENOMIC DNA]</scope>
    <source>
        <strain evidence="3">Boxer</strain>
    </source>
</reference>
<dbReference type="Gene3D" id="1.20.58.70">
    <property type="match status" value="1"/>
</dbReference>
<protein>
    <submittedName>
        <fullName evidence="3">t-SNARE domain containing 1</fullName>
    </submittedName>
</protein>
<proteinExistence type="predicted"/>
<feature type="compositionally biased region" description="Low complexity" evidence="1">
    <location>
        <begin position="683"/>
        <end position="696"/>
    </location>
</feature>
<dbReference type="Ensembl" id="ENSCAFT00000073076.2">
    <property type="protein sequence ID" value="ENSCAFP00000051591.2"/>
    <property type="gene ID" value="ENSCAFG00000001264.5"/>
</dbReference>
<reference evidence="3" key="2">
    <citation type="submission" date="2025-08" db="UniProtKB">
        <authorList>
            <consortium name="Ensembl"/>
        </authorList>
    </citation>
    <scope>IDENTIFICATION</scope>
</reference>
<feature type="domain" description="Syntaxin N-terminal" evidence="2">
    <location>
        <begin position="474"/>
        <end position="585"/>
    </location>
</feature>
<feature type="region of interest" description="Disordered" evidence="1">
    <location>
        <begin position="678"/>
        <end position="697"/>
    </location>
</feature>
<feature type="region of interest" description="Disordered" evidence="1">
    <location>
        <begin position="588"/>
        <end position="608"/>
    </location>
</feature>
<feature type="compositionally biased region" description="Pro residues" evidence="1">
    <location>
        <begin position="901"/>
        <end position="914"/>
    </location>
</feature>
<dbReference type="FunFam" id="1.20.58.70:FF:000014">
    <property type="entry name" value="t-SNARE domain containing 1"/>
    <property type="match status" value="1"/>
</dbReference>
<dbReference type="AlphaFoldDB" id="A0A8P0P1B8"/>
<dbReference type="Pfam" id="PF13873">
    <property type="entry name" value="Myb_DNA-bind_5"/>
    <property type="match status" value="2"/>
</dbReference>
<dbReference type="InterPro" id="IPR010989">
    <property type="entry name" value="SNARE"/>
</dbReference>
<feature type="region of interest" description="Disordered" evidence="1">
    <location>
        <begin position="275"/>
        <end position="356"/>
    </location>
</feature>
<dbReference type="PANTHER" id="PTHR23098">
    <property type="entry name" value="AGAP001331-PA-RELATED"/>
    <property type="match status" value="1"/>
</dbReference>
<dbReference type="Pfam" id="PF14523">
    <property type="entry name" value="Syntaxin_2"/>
    <property type="match status" value="1"/>
</dbReference>
<dbReference type="SMART" id="SM00503">
    <property type="entry name" value="SynN"/>
    <property type="match status" value="1"/>
</dbReference>
<dbReference type="Gene3D" id="1.20.5.110">
    <property type="match status" value="1"/>
</dbReference>
<dbReference type="InterPro" id="IPR028002">
    <property type="entry name" value="Myb_DNA-bind_5"/>
</dbReference>
<dbReference type="Proteomes" id="UP000002254">
    <property type="component" value="Chromosome 13"/>
</dbReference>
<dbReference type="InterPro" id="IPR006011">
    <property type="entry name" value="Syntaxin_N"/>
</dbReference>
<organism evidence="3 4">
    <name type="scientific">Canis lupus familiaris</name>
    <name type="common">Dog</name>
    <name type="synonym">Canis familiaris</name>
    <dbReference type="NCBI Taxonomy" id="9615"/>
    <lineage>
        <taxon>Eukaryota</taxon>
        <taxon>Metazoa</taxon>
        <taxon>Chordata</taxon>
        <taxon>Craniata</taxon>
        <taxon>Vertebrata</taxon>
        <taxon>Euteleostomi</taxon>
        <taxon>Mammalia</taxon>
        <taxon>Eutheria</taxon>
        <taxon>Laurasiatheria</taxon>
        <taxon>Carnivora</taxon>
        <taxon>Caniformia</taxon>
        <taxon>Canidae</taxon>
        <taxon>Canis</taxon>
    </lineage>
</organism>
<evidence type="ECO:0000313" key="3">
    <source>
        <dbReference type="Ensembl" id="ENSCAFP00000051591.2"/>
    </source>
</evidence>
<dbReference type="GO" id="GO:0016192">
    <property type="term" value="P:vesicle-mediated transport"/>
    <property type="evidence" value="ECO:0007669"/>
    <property type="project" value="InterPro"/>
</dbReference>
<evidence type="ECO:0000256" key="1">
    <source>
        <dbReference type="SAM" id="MobiDB-lite"/>
    </source>
</evidence>
<evidence type="ECO:0000313" key="4">
    <source>
        <dbReference type="Proteomes" id="UP000002254"/>
    </source>
</evidence>
<feature type="compositionally biased region" description="Pro residues" evidence="1">
    <location>
        <begin position="926"/>
        <end position="935"/>
    </location>
</feature>
<dbReference type="PANTHER" id="PTHR23098:SF22">
    <property type="entry name" value="MYB-LIKE DOMAIN-CONTAINING PROTEIN"/>
    <property type="match status" value="1"/>
</dbReference>
<evidence type="ECO:0000259" key="2">
    <source>
        <dbReference type="SMART" id="SM00503"/>
    </source>
</evidence>
<dbReference type="GO" id="GO:0016020">
    <property type="term" value="C:membrane"/>
    <property type="evidence" value="ECO:0007669"/>
    <property type="project" value="InterPro"/>
</dbReference>
<feature type="region of interest" description="Disordered" evidence="1">
    <location>
        <begin position="894"/>
        <end position="973"/>
    </location>
</feature>
<gene>
    <name evidence="3" type="primary">TSNARE1</name>
</gene>
<sequence>MALLSAGSPGGSASTWNSVVGLRVTVGSSLGPGGCVVVSEPRSPGLLGLAAGLGGSSPRGGAGLVCDLGSRWWLTVGGSGGGGGPSQLSLWSPYPCFSSTQPCLLPEASPPPLLTVAREQRASKSALCIGHFPGHDLGPVALPRAHAACCGSVTWRQRTGTEQCSDPVVRAVSLISQPLSLGLAVWPEKEGLTMCPGRGPGHRGCATARRLPGSQDALWEGRGPALCEKMSYGSIAGSGGLGSHGPFGGSSRQGYQPLECAKCWTEYGIRHFPCPSPESSPRDPCVGEDGEGDLGSAGTPRGPRARKRGPGVAVEGRGTPEPASPPAAGPRKDSAGGAHSRLAGPGATRAKKRKPNFCPQETEVLVSKVSKHHQLLFGSGLLRAEPARRYRVWSRILQAVNALGYCRRDVGDLKHKWRDLRAVVRRKLGDLRCVGPGPGAPPALALTPVERAVAQTFSCRAPSPEGVDPEPPRATQADPSDLQELFQQTSASVFQINSSVSSLEQSLRSLGTPSDTQELRESLHAAQQETNKTVAASTGAVKQMTELLRGCSRQECLQLDRLKTQLSDAIQRYGVVQKKIAEKSRALLPTAQRGGKQQSPRGPFAELPDDEKIFNGGDGMWQGQEQALLPEITEEDLEAIRLREEAILQIESDLLDVNQIIKDLASMVSEQGDAIASGAFPGSSSSKAPCRPSSSPEPAVAALLPGLGCAPPRPGPHCRTKTRKPNFSPQETEVLVQRVTRHYPLLFGALRGTPSRKHRVWNKILQAVNALGYCRRDLGDLKHKWRDLRGAVRKKLAERPRAPGLVLTPVERMVAETFSAPAPLGEGRAAEPLPKSIEASLEAASSHTEAASELLAGASRHQRTRRMRPPAACGYPCGPWMGRACLNPTPWTSEELSLRLPPHPPHRPPQPPQPQRHLRLRSRGPLGPPRPPLHQPRPLGGPQGRPPSLNSGCWTPIGDRVPCSPTGPSSRAH</sequence>
<name>A0A8P0P1B8_CANLF</name>
<accession>A0A8P0P1B8</accession>